<dbReference type="Pfam" id="PF13649">
    <property type="entry name" value="Methyltransf_25"/>
    <property type="match status" value="1"/>
</dbReference>
<keyword evidence="3" id="KW-1185">Reference proteome</keyword>
<evidence type="ECO:0000313" key="3">
    <source>
        <dbReference type="Proteomes" id="UP000315167"/>
    </source>
</evidence>
<dbReference type="CDD" id="cd02440">
    <property type="entry name" value="AdoMet_MTases"/>
    <property type="match status" value="1"/>
</dbReference>
<evidence type="ECO:0000313" key="2">
    <source>
        <dbReference type="EMBL" id="TWI02883.1"/>
    </source>
</evidence>
<dbReference type="OrthoDB" id="9801609at2"/>
<keyword evidence="2" id="KW-0489">Methyltransferase</keyword>
<name>A0A562L5I5_9GAMM</name>
<organism evidence="2 3">
    <name type="scientific">Luteimonas cucumeris</name>
    <dbReference type="NCBI Taxonomy" id="985012"/>
    <lineage>
        <taxon>Bacteria</taxon>
        <taxon>Pseudomonadati</taxon>
        <taxon>Pseudomonadota</taxon>
        <taxon>Gammaproteobacteria</taxon>
        <taxon>Lysobacterales</taxon>
        <taxon>Lysobacteraceae</taxon>
        <taxon>Luteimonas</taxon>
    </lineage>
</organism>
<proteinExistence type="predicted"/>
<sequence>MTRIPTAPGAKGPRIDRDAVLSFFEQRAGKVGELGPLRAVIYQDKHPDLAERRDAAEKTLIRPLLELSGTQRLIDIGCGTGRWVDEIAADCGFYLGIDASPSLIAHARRLHVSRENCAFSVASADELTLDILGQQQPFDRILCAGIAIYLNDDELDRMLAGFAHIGAASARILMREPMGIGERLTIRDHYSDDLEQTYNAIYRTEGEVIDAMSPLFAQGFAVTGSGDVYADASLNNRPETRQRWLTLERFA</sequence>
<protein>
    <submittedName>
        <fullName evidence="2">Methyltransferase family protein</fullName>
    </submittedName>
</protein>
<dbReference type="Gene3D" id="3.40.50.150">
    <property type="entry name" value="Vaccinia Virus protein VP39"/>
    <property type="match status" value="1"/>
</dbReference>
<dbReference type="GO" id="GO:0008168">
    <property type="term" value="F:methyltransferase activity"/>
    <property type="evidence" value="ECO:0007669"/>
    <property type="project" value="UniProtKB-KW"/>
</dbReference>
<accession>A0A562L5I5</accession>
<feature type="domain" description="Methyltransferase" evidence="1">
    <location>
        <begin position="74"/>
        <end position="163"/>
    </location>
</feature>
<dbReference type="InterPro" id="IPR041698">
    <property type="entry name" value="Methyltransf_25"/>
</dbReference>
<reference evidence="2 3" key="1">
    <citation type="journal article" date="2015" name="Stand. Genomic Sci.">
        <title>Genomic Encyclopedia of Bacterial and Archaeal Type Strains, Phase III: the genomes of soil and plant-associated and newly described type strains.</title>
        <authorList>
            <person name="Whitman W.B."/>
            <person name="Woyke T."/>
            <person name="Klenk H.P."/>
            <person name="Zhou Y."/>
            <person name="Lilburn T.G."/>
            <person name="Beck B.J."/>
            <person name="De Vos P."/>
            <person name="Vandamme P."/>
            <person name="Eisen J.A."/>
            <person name="Garrity G."/>
            <person name="Hugenholtz P."/>
            <person name="Kyrpides N.C."/>
        </authorList>
    </citation>
    <scope>NUCLEOTIDE SEQUENCE [LARGE SCALE GENOMIC DNA]</scope>
    <source>
        <strain evidence="2 3">CGMCC 1.10821</strain>
    </source>
</reference>
<dbReference type="RefSeq" id="WP_144899467.1">
    <property type="nucleotide sequence ID" value="NZ_VLKN01000004.1"/>
</dbReference>
<dbReference type="InterPro" id="IPR029063">
    <property type="entry name" value="SAM-dependent_MTases_sf"/>
</dbReference>
<keyword evidence="2" id="KW-0808">Transferase</keyword>
<dbReference type="EMBL" id="VLKN01000004">
    <property type="protein sequence ID" value="TWI02883.1"/>
    <property type="molecule type" value="Genomic_DNA"/>
</dbReference>
<dbReference type="AlphaFoldDB" id="A0A562L5I5"/>
<evidence type="ECO:0000259" key="1">
    <source>
        <dbReference type="Pfam" id="PF13649"/>
    </source>
</evidence>
<dbReference type="Proteomes" id="UP000315167">
    <property type="component" value="Unassembled WGS sequence"/>
</dbReference>
<comment type="caution">
    <text evidence="2">The sequence shown here is derived from an EMBL/GenBank/DDBJ whole genome shotgun (WGS) entry which is preliminary data.</text>
</comment>
<dbReference type="SUPFAM" id="SSF53335">
    <property type="entry name" value="S-adenosyl-L-methionine-dependent methyltransferases"/>
    <property type="match status" value="1"/>
</dbReference>
<dbReference type="GO" id="GO:0032259">
    <property type="term" value="P:methylation"/>
    <property type="evidence" value="ECO:0007669"/>
    <property type="project" value="UniProtKB-KW"/>
</dbReference>
<gene>
    <name evidence="2" type="ORF">IP90_01983</name>
</gene>